<dbReference type="InterPro" id="IPR015940">
    <property type="entry name" value="UBA"/>
</dbReference>
<protein>
    <submittedName>
        <fullName evidence="4">E3 ubiquitin-protein ligase CBL-like</fullName>
    </submittedName>
</protein>
<accession>A0ABM0N0A2</accession>
<dbReference type="SUPFAM" id="SSF46934">
    <property type="entry name" value="UBA-like"/>
    <property type="match status" value="1"/>
</dbReference>
<name>A0ABM0N0A2_SACKO</name>
<dbReference type="Gene3D" id="1.10.8.10">
    <property type="entry name" value="DNA helicase RuvA subunit, C-terminal domain"/>
    <property type="match status" value="1"/>
</dbReference>
<proteinExistence type="predicted"/>
<dbReference type="InterPro" id="IPR009060">
    <property type="entry name" value="UBA-like_sf"/>
</dbReference>
<gene>
    <name evidence="4" type="primary">LOC102801859</name>
</gene>
<dbReference type="GeneID" id="102801859"/>
<keyword evidence="3" id="KW-1185">Reference proteome</keyword>
<dbReference type="RefSeq" id="XP_006825693.1">
    <property type="nucleotide sequence ID" value="XM_006825630.1"/>
</dbReference>
<feature type="region of interest" description="Disordered" evidence="1">
    <location>
        <begin position="1"/>
        <end position="57"/>
    </location>
</feature>
<feature type="compositionally biased region" description="Polar residues" evidence="1">
    <location>
        <begin position="22"/>
        <end position="52"/>
    </location>
</feature>
<evidence type="ECO:0000313" key="3">
    <source>
        <dbReference type="Proteomes" id="UP000694865"/>
    </source>
</evidence>
<dbReference type="Proteomes" id="UP000694865">
    <property type="component" value="Unplaced"/>
</dbReference>
<dbReference type="CDD" id="cd14318">
    <property type="entry name" value="UBA_Cbl_like"/>
    <property type="match status" value="1"/>
</dbReference>
<organism evidence="3 4">
    <name type="scientific">Saccoglossus kowalevskii</name>
    <name type="common">Acorn worm</name>
    <dbReference type="NCBI Taxonomy" id="10224"/>
    <lineage>
        <taxon>Eukaryota</taxon>
        <taxon>Metazoa</taxon>
        <taxon>Hemichordata</taxon>
        <taxon>Enteropneusta</taxon>
        <taxon>Harrimaniidae</taxon>
        <taxon>Saccoglossus</taxon>
    </lineage>
</organism>
<sequence>MPQLPPRNIMDNLDSLDAVTGARNQQAEEPSSSDVTENTSRSNGQTPQSHYKNSPYDKLSDATTALKLQSNAHSVPVEYDVSPALRPQLSPPTIILPDTDYDTPPAPRLALSQENHDPNTEIQAVTDDPMYSVPHKSKKKACEPTVTEHSTECSGNAAEALTAIETLLNEGYSRDAVIRALGIAQNNITMARNILREFAPSHIR</sequence>
<dbReference type="SMART" id="SM00165">
    <property type="entry name" value="UBA"/>
    <property type="match status" value="1"/>
</dbReference>
<reference evidence="4" key="1">
    <citation type="submission" date="2025-08" db="UniProtKB">
        <authorList>
            <consortium name="RefSeq"/>
        </authorList>
    </citation>
    <scope>IDENTIFICATION</scope>
    <source>
        <tissue evidence="4">Testes</tissue>
    </source>
</reference>
<evidence type="ECO:0000256" key="1">
    <source>
        <dbReference type="SAM" id="MobiDB-lite"/>
    </source>
</evidence>
<evidence type="ECO:0000313" key="4">
    <source>
        <dbReference type="RefSeq" id="XP_006825693.1"/>
    </source>
</evidence>
<feature type="domain" description="UBA" evidence="2">
    <location>
        <begin position="156"/>
        <end position="198"/>
    </location>
</feature>
<dbReference type="PROSITE" id="PS50030">
    <property type="entry name" value="UBA"/>
    <property type="match status" value="1"/>
</dbReference>
<evidence type="ECO:0000259" key="2">
    <source>
        <dbReference type="PROSITE" id="PS50030"/>
    </source>
</evidence>